<comment type="caution">
    <text evidence="2">The sequence shown here is derived from an EMBL/GenBank/DDBJ whole genome shotgun (WGS) entry which is preliminary data.</text>
</comment>
<dbReference type="AlphaFoldDB" id="A0A640KBZ3"/>
<proteinExistence type="predicted"/>
<keyword evidence="3" id="KW-1185">Reference proteome</keyword>
<dbReference type="EMBL" id="BLBS01000013">
    <property type="protein sequence ID" value="GET86701.1"/>
    <property type="molecule type" value="Genomic_DNA"/>
</dbReference>
<evidence type="ECO:0000313" key="3">
    <source>
        <dbReference type="Proteomes" id="UP000419144"/>
    </source>
</evidence>
<feature type="compositionally biased region" description="Basic residues" evidence="1">
    <location>
        <begin position="403"/>
        <end position="414"/>
    </location>
</feature>
<evidence type="ECO:0000256" key="1">
    <source>
        <dbReference type="SAM" id="MobiDB-lite"/>
    </source>
</evidence>
<name>A0A640KBZ3_LEITA</name>
<sequence>MRSGGFGRYGYEKPQPGLQLHSYEDATYPPRAYRYHIQQAMPSPVTPRSAGGGSSGGGAGASSTYGAEAQVETAIVLPTIDADATCGPFARSGSTCGNPAMPAASSPVSYVKGSASSVASNSTEGGFGTGAGSGADAERRPPPRLRYFFECFVPDEDATDAQSLSEVWRHMEPLNPFHYRELWCGGDGGAAALTTAAEAGLMKPELPVERSTFADGERLTDGSSLKAEDSAVKKEAPDGPLLCLPAQVARDTLTTRAVQNALQRTLRAVGLPDELSCMVMLSARILPGAHLTRKQEKILRLRAQRRPAPPRPIRRGAKVLVPVPAVFGSASGNGMAVGGVKNAGGLLDVTALGPRVMRLASAGFADAAAGVGSAGHSKVPSALPIMGEFAFDDEDEDERNFHNRRRAGMKRGRHGVGDEELDDGDAPLINSGRWGLDGRAGGGVGGSAGLSAAVGAAGSAVTAQGDEGEEDHDEEDAFSTGMIDDDDDENMGSEGEAQEDGESFGGGDDGDDSF</sequence>
<feature type="compositionally biased region" description="Acidic residues" evidence="1">
    <location>
        <begin position="466"/>
        <end position="514"/>
    </location>
</feature>
<feature type="compositionally biased region" description="Gly residues" evidence="1">
    <location>
        <begin position="50"/>
        <end position="60"/>
    </location>
</feature>
<dbReference type="OrthoDB" id="273860at2759"/>
<reference evidence="2" key="1">
    <citation type="submission" date="2019-11" db="EMBL/GenBank/DDBJ databases">
        <title>Leishmania tarentolae CDS.</title>
        <authorList>
            <person name="Goto Y."/>
            <person name="Yamagishi J."/>
        </authorList>
    </citation>
    <scope>NUCLEOTIDE SEQUENCE [LARGE SCALE GENOMIC DNA]</scope>
    <source>
        <strain evidence="2">Parrot Tar II</strain>
    </source>
</reference>
<accession>A0A640KBZ3</accession>
<feature type="region of interest" description="Disordered" evidence="1">
    <location>
        <begin position="118"/>
        <end position="139"/>
    </location>
</feature>
<feature type="region of interest" description="Disordered" evidence="1">
    <location>
        <begin position="42"/>
        <end position="64"/>
    </location>
</feature>
<evidence type="ECO:0000313" key="2">
    <source>
        <dbReference type="EMBL" id="GET86701.1"/>
    </source>
</evidence>
<dbReference type="Proteomes" id="UP000419144">
    <property type="component" value="Unassembled WGS sequence"/>
</dbReference>
<protein>
    <submittedName>
        <fullName evidence="2">Uncharacterized protein</fullName>
    </submittedName>
</protein>
<organism evidence="2 3">
    <name type="scientific">Leishmania tarentolae</name>
    <name type="common">Sauroleishmania tarentolae</name>
    <dbReference type="NCBI Taxonomy" id="5689"/>
    <lineage>
        <taxon>Eukaryota</taxon>
        <taxon>Discoba</taxon>
        <taxon>Euglenozoa</taxon>
        <taxon>Kinetoplastea</taxon>
        <taxon>Metakinetoplastina</taxon>
        <taxon>Trypanosomatida</taxon>
        <taxon>Trypanosomatidae</taxon>
        <taxon>Leishmaniinae</taxon>
        <taxon>Leishmania</taxon>
        <taxon>lizard Leishmania</taxon>
    </lineage>
</organism>
<dbReference type="VEuPathDB" id="TriTrypDB:LtaPh_1109400"/>
<feature type="region of interest" description="Disordered" evidence="1">
    <location>
        <begin position="403"/>
        <end position="427"/>
    </location>
</feature>
<feature type="region of interest" description="Disordered" evidence="1">
    <location>
        <begin position="458"/>
        <end position="514"/>
    </location>
</feature>
<gene>
    <name evidence="2" type="ORF">LtaPh_1109400</name>
</gene>